<dbReference type="InterPro" id="IPR003607">
    <property type="entry name" value="HD/PDEase_dom"/>
</dbReference>
<feature type="domain" description="HD/PDEase" evidence="7">
    <location>
        <begin position="23"/>
        <end position="150"/>
    </location>
</feature>
<evidence type="ECO:0000256" key="1">
    <source>
        <dbReference type="ARBA" id="ARBA00012506"/>
    </source>
</evidence>
<dbReference type="AlphaFoldDB" id="A0A6G8AUX7"/>
<dbReference type="NCBIfam" id="TIGR00488">
    <property type="entry name" value="bis(5'-nucleosyl)-tetraphosphatase (symmetrical) YqeK"/>
    <property type="match status" value="1"/>
</dbReference>
<protein>
    <recommendedName>
        <fullName evidence="1">bis(5'-nucleosyl)-tetraphosphatase (symmetrical)</fullName>
        <ecNumber evidence="1">3.6.1.41</ecNumber>
    </recommendedName>
</protein>
<dbReference type="KEGG" id="vhy:G7082_10260"/>
<dbReference type="EMBL" id="CP049887">
    <property type="protein sequence ID" value="QIL48864.1"/>
    <property type="molecule type" value="Genomic_DNA"/>
</dbReference>
<dbReference type="GO" id="GO:0008803">
    <property type="term" value="F:bis(5'-nucleosyl)-tetraphosphatase (symmetrical) activity"/>
    <property type="evidence" value="ECO:0007669"/>
    <property type="project" value="UniProtKB-EC"/>
</dbReference>
<reference evidence="8 9" key="1">
    <citation type="submission" date="2020-03" db="EMBL/GenBank/DDBJ databases">
        <title>Vagococcus sp. nov., isolated from beetles.</title>
        <authorList>
            <person name="Hyun D.-W."/>
            <person name="Bae J.-W."/>
        </authorList>
    </citation>
    <scope>NUCLEOTIDE SEQUENCE [LARGE SCALE GENOMIC DNA]</scope>
    <source>
        <strain evidence="8 9">HDW17B</strain>
    </source>
</reference>
<sequence length="194" mass="22341">MEYSKQYTKHTRVELTSLVAAQMSDKRFQHVLRVETKALELAEKYHVDLEKASIAALTHDYAKERPDEEMIAIIMNSEIDNEIIRYGNNIWHGVVGSRLVLKELGISNQDILNAIESHTTGRSNMSELEKVIYVADYIEEGRNFPVVEEARKIAEVSLDEAVAFETKHTLLYLINNQNKIYPKTLETYNAWVVK</sequence>
<keyword evidence="2" id="KW-0479">Metal-binding</keyword>
<proteinExistence type="predicted"/>
<dbReference type="SMART" id="SM00471">
    <property type="entry name" value="HDc"/>
    <property type="match status" value="1"/>
</dbReference>
<keyword evidence="9" id="KW-1185">Reference proteome</keyword>
<dbReference type="CDD" id="cd00077">
    <property type="entry name" value="HDc"/>
    <property type="match status" value="1"/>
</dbReference>
<evidence type="ECO:0000313" key="9">
    <source>
        <dbReference type="Proteomes" id="UP000501747"/>
    </source>
</evidence>
<evidence type="ECO:0000256" key="6">
    <source>
        <dbReference type="ARBA" id="ARBA00049417"/>
    </source>
</evidence>
<dbReference type="InterPro" id="IPR006674">
    <property type="entry name" value="HD_domain"/>
</dbReference>
<keyword evidence="4" id="KW-0378">Hydrolase</keyword>
<dbReference type="PANTHER" id="PTHR35795:SF1">
    <property type="entry name" value="BIS(5'-NUCLEOSYL)-TETRAPHOSPHATASE, SYMMETRICAL"/>
    <property type="match status" value="1"/>
</dbReference>
<keyword evidence="5" id="KW-0408">Iron</keyword>
<evidence type="ECO:0000313" key="8">
    <source>
        <dbReference type="EMBL" id="QIL48864.1"/>
    </source>
</evidence>
<dbReference type="GO" id="GO:0046872">
    <property type="term" value="F:metal ion binding"/>
    <property type="evidence" value="ECO:0007669"/>
    <property type="project" value="UniProtKB-KW"/>
</dbReference>
<dbReference type="GO" id="GO:0000166">
    <property type="term" value="F:nucleotide binding"/>
    <property type="evidence" value="ECO:0007669"/>
    <property type="project" value="UniProtKB-KW"/>
</dbReference>
<dbReference type="EC" id="3.6.1.41" evidence="1"/>
<name>A0A6G8AUX7_9ENTE</name>
<dbReference type="RefSeq" id="WP_166034996.1">
    <property type="nucleotide sequence ID" value="NZ_CP049887.1"/>
</dbReference>
<dbReference type="Gene3D" id="1.10.3210.10">
    <property type="entry name" value="Hypothetical protein af1432"/>
    <property type="match status" value="1"/>
</dbReference>
<dbReference type="Pfam" id="PF01966">
    <property type="entry name" value="HD"/>
    <property type="match status" value="1"/>
</dbReference>
<evidence type="ECO:0000256" key="4">
    <source>
        <dbReference type="ARBA" id="ARBA00022801"/>
    </source>
</evidence>
<dbReference type="SUPFAM" id="SSF109604">
    <property type="entry name" value="HD-domain/PDEase-like"/>
    <property type="match status" value="1"/>
</dbReference>
<dbReference type="Proteomes" id="UP000501747">
    <property type="component" value="Chromosome"/>
</dbReference>
<evidence type="ECO:0000259" key="7">
    <source>
        <dbReference type="SMART" id="SM00471"/>
    </source>
</evidence>
<evidence type="ECO:0000256" key="3">
    <source>
        <dbReference type="ARBA" id="ARBA00022741"/>
    </source>
</evidence>
<evidence type="ECO:0000256" key="5">
    <source>
        <dbReference type="ARBA" id="ARBA00023004"/>
    </source>
</evidence>
<comment type="catalytic activity">
    <reaction evidence="6">
        <text>P(1),P(4)-bis(5'-adenosyl) tetraphosphate + H2O = 2 ADP + 2 H(+)</text>
        <dbReference type="Rhea" id="RHEA:24252"/>
        <dbReference type="ChEBI" id="CHEBI:15377"/>
        <dbReference type="ChEBI" id="CHEBI:15378"/>
        <dbReference type="ChEBI" id="CHEBI:58141"/>
        <dbReference type="ChEBI" id="CHEBI:456216"/>
        <dbReference type="EC" id="3.6.1.41"/>
    </reaction>
</comment>
<dbReference type="InterPro" id="IPR051094">
    <property type="entry name" value="Diverse_Catalytic_Enzymes"/>
</dbReference>
<dbReference type="InterPro" id="IPR005249">
    <property type="entry name" value="YqeK"/>
</dbReference>
<dbReference type="PANTHER" id="PTHR35795">
    <property type="entry name" value="SLR1885 PROTEIN"/>
    <property type="match status" value="1"/>
</dbReference>
<evidence type="ECO:0000256" key="2">
    <source>
        <dbReference type="ARBA" id="ARBA00022723"/>
    </source>
</evidence>
<organism evidence="8 9">
    <name type="scientific">Vagococcus hydrophili</name>
    <dbReference type="NCBI Taxonomy" id="2714947"/>
    <lineage>
        <taxon>Bacteria</taxon>
        <taxon>Bacillati</taxon>
        <taxon>Bacillota</taxon>
        <taxon>Bacilli</taxon>
        <taxon>Lactobacillales</taxon>
        <taxon>Enterococcaceae</taxon>
        <taxon>Vagococcus</taxon>
    </lineage>
</organism>
<accession>A0A6G8AUX7</accession>
<gene>
    <name evidence="8" type="ORF">G7082_10260</name>
</gene>
<keyword evidence="3" id="KW-0547">Nucleotide-binding</keyword>